<reference evidence="2 3" key="1">
    <citation type="journal article" date="2016" name="Nat. Commun.">
        <title>Thousands of microbial genomes shed light on interconnected biogeochemical processes in an aquifer system.</title>
        <authorList>
            <person name="Anantharaman K."/>
            <person name="Brown C.T."/>
            <person name="Hug L.A."/>
            <person name="Sharon I."/>
            <person name="Castelle C.J."/>
            <person name="Probst A.J."/>
            <person name="Thomas B.C."/>
            <person name="Singh A."/>
            <person name="Wilkins M.J."/>
            <person name="Karaoz U."/>
            <person name="Brodie E.L."/>
            <person name="Williams K.H."/>
            <person name="Hubbard S.S."/>
            <person name="Banfield J.F."/>
        </authorList>
    </citation>
    <scope>NUCLEOTIDE SEQUENCE [LARGE SCALE GENOMIC DNA]</scope>
</reference>
<sequence>MLLGGIFNKKIKELKDLSKSESFSDKTPEEVAASFFLGIKRSQWFFSIVLIVTGFLGWVLLYLGLYSNFGGLKIWAYIILSLFVLSTGIGLSYYLLHPRRFAIFTYLVISLGAFMVFGAKGIVGFAIVVFFLATLWGYTIVKREQEIIIPILFSRLLRKGLPVFFTGLAFTFAAFFNSSPLGQILGGKPHIPRQFIDVSLVPIEYAIRIAVPGFSKDIKVSEFENLTIRGVPEFFKAPPQAIKSAISNVLSHLPEESRNKSVSDFFYTTINMQLGAILAPYEEFLSFVFLFGLFLVFRTVGVPIMWLSLGFGWLISKLLSHFKILHLRKIMVKKEEIVL</sequence>
<keyword evidence="1" id="KW-0472">Membrane</keyword>
<feature type="transmembrane region" description="Helical" evidence="1">
    <location>
        <begin position="101"/>
        <end position="117"/>
    </location>
</feature>
<evidence type="ECO:0000313" key="2">
    <source>
        <dbReference type="EMBL" id="OGZ58272.1"/>
    </source>
</evidence>
<feature type="transmembrane region" description="Helical" evidence="1">
    <location>
        <begin position="74"/>
        <end position="96"/>
    </location>
</feature>
<dbReference type="EMBL" id="MHOD01000012">
    <property type="protein sequence ID" value="OGZ58272.1"/>
    <property type="molecule type" value="Genomic_DNA"/>
</dbReference>
<dbReference type="STRING" id="1802158.A2827_02500"/>
<accession>A0A1G2H728</accession>
<feature type="transmembrane region" description="Helical" evidence="1">
    <location>
        <begin position="44"/>
        <end position="62"/>
    </location>
</feature>
<feature type="transmembrane region" description="Helical" evidence="1">
    <location>
        <begin position="161"/>
        <end position="179"/>
    </location>
</feature>
<feature type="transmembrane region" description="Helical" evidence="1">
    <location>
        <begin position="284"/>
        <end position="315"/>
    </location>
</feature>
<comment type="caution">
    <text evidence="2">The sequence shown here is derived from an EMBL/GenBank/DDBJ whole genome shotgun (WGS) entry which is preliminary data.</text>
</comment>
<gene>
    <name evidence="2" type="ORF">A2827_02500</name>
</gene>
<evidence type="ECO:0000313" key="3">
    <source>
        <dbReference type="Proteomes" id="UP000177932"/>
    </source>
</evidence>
<feature type="transmembrane region" description="Helical" evidence="1">
    <location>
        <begin position="123"/>
        <end position="141"/>
    </location>
</feature>
<protein>
    <submittedName>
        <fullName evidence="2">Uncharacterized protein</fullName>
    </submittedName>
</protein>
<dbReference type="AlphaFoldDB" id="A0A1G2H728"/>
<organism evidence="2 3">
    <name type="scientific">Candidatus Spechtbacteria bacterium RIFCSPHIGHO2_01_FULL_43_30</name>
    <dbReference type="NCBI Taxonomy" id="1802158"/>
    <lineage>
        <taxon>Bacteria</taxon>
        <taxon>Candidatus Spechtiibacteriota</taxon>
    </lineage>
</organism>
<dbReference type="Proteomes" id="UP000177932">
    <property type="component" value="Unassembled WGS sequence"/>
</dbReference>
<name>A0A1G2H728_9BACT</name>
<keyword evidence="1" id="KW-0812">Transmembrane</keyword>
<proteinExistence type="predicted"/>
<keyword evidence="1" id="KW-1133">Transmembrane helix</keyword>
<evidence type="ECO:0000256" key="1">
    <source>
        <dbReference type="SAM" id="Phobius"/>
    </source>
</evidence>